<reference evidence="2 3" key="1">
    <citation type="submission" date="2020-03" db="EMBL/GenBank/DDBJ databases">
        <title>Salinimicrobium sp. nov, isolated from SCS.</title>
        <authorList>
            <person name="Cao W.R."/>
        </authorList>
    </citation>
    <scope>NUCLEOTIDE SEQUENCE [LARGE SCALE GENOMIC DNA]</scope>
    <source>
        <strain evidence="3">J15B91</strain>
    </source>
</reference>
<evidence type="ECO:0000313" key="3">
    <source>
        <dbReference type="Proteomes" id="UP000703674"/>
    </source>
</evidence>
<dbReference type="EMBL" id="JAAVJR010000005">
    <property type="protein sequence ID" value="NJW53372.1"/>
    <property type="molecule type" value="Genomic_DNA"/>
</dbReference>
<comment type="caution">
    <text evidence="2">The sequence shown here is derived from an EMBL/GenBank/DDBJ whole genome shotgun (WGS) entry which is preliminary data.</text>
</comment>
<dbReference type="RefSeq" id="WP_168138473.1">
    <property type="nucleotide sequence ID" value="NZ_JAAVJR010000005.1"/>
</dbReference>
<dbReference type="PANTHER" id="PTHR42685:SF22">
    <property type="entry name" value="CONDITIONED MEDIUM FACTOR RECEPTOR 1"/>
    <property type="match status" value="1"/>
</dbReference>
<evidence type="ECO:0000313" key="2">
    <source>
        <dbReference type="EMBL" id="NJW53372.1"/>
    </source>
</evidence>
<proteinExistence type="predicted"/>
<dbReference type="InterPro" id="IPR050407">
    <property type="entry name" value="Geranylgeranyl_reductase"/>
</dbReference>
<dbReference type="Proteomes" id="UP000703674">
    <property type="component" value="Unassembled WGS sequence"/>
</dbReference>
<name>A0ABX1D224_9FLAO</name>
<dbReference type="Pfam" id="PF01266">
    <property type="entry name" value="DAO"/>
    <property type="match status" value="1"/>
</dbReference>
<sequence>MKQHEVVIVGGGLAGLTAAIHLAQKGQKITLFEKDAFPRHKVCGEYLSLEVKPYFDALKIPFDDLEPARITKLHYSTPSGRTVQVKLPLGAFGVSRYALDHLLYKTALDNGVKVIQEKVLKMTFSGSEFVVSTAQGDHSAAYVLGSFGKRSLLDKKLDRKFFREPAPWVAVKNHYLEQDFPNDLVGLHNFDGGYCGLSRTETGEINLCYLATYRSFKDHKSPERFNENVLRKNPFLDRFLSRATPVFEQPLSIAQISYEKKEAVKDHVLMLGDAAGLIHPLCGNGMAIAIHSAKIASEELLTHLERKTSRQEMEAAYKKRWERSFSRRFNAAGWLQKILLQPQLAEISQGLISRMPFVLPQIIKQTHGSPII</sequence>
<dbReference type="PANTHER" id="PTHR42685">
    <property type="entry name" value="GERANYLGERANYL DIPHOSPHATE REDUCTASE"/>
    <property type="match status" value="1"/>
</dbReference>
<accession>A0ABX1D224</accession>
<dbReference type="InterPro" id="IPR006076">
    <property type="entry name" value="FAD-dep_OxRdtase"/>
</dbReference>
<feature type="domain" description="FAD dependent oxidoreductase" evidence="1">
    <location>
        <begin position="6"/>
        <end position="38"/>
    </location>
</feature>
<protein>
    <submittedName>
        <fullName evidence="2">NAD(P)/FAD-dependent oxidoreductase</fullName>
    </submittedName>
</protein>
<dbReference type="InterPro" id="IPR036188">
    <property type="entry name" value="FAD/NAD-bd_sf"/>
</dbReference>
<dbReference type="PRINTS" id="PR00420">
    <property type="entry name" value="RNGMNOXGNASE"/>
</dbReference>
<organism evidence="2 3">
    <name type="scientific">Salinimicrobium oceani</name>
    <dbReference type="NCBI Taxonomy" id="2722702"/>
    <lineage>
        <taxon>Bacteria</taxon>
        <taxon>Pseudomonadati</taxon>
        <taxon>Bacteroidota</taxon>
        <taxon>Flavobacteriia</taxon>
        <taxon>Flavobacteriales</taxon>
        <taxon>Flavobacteriaceae</taxon>
        <taxon>Salinimicrobium</taxon>
    </lineage>
</organism>
<gene>
    <name evidence="2" type="ORF">HC175_10605</name>
</gene>
<dbReference type="SUPFAM" id="SSF51905">
    <property type="entry name" value="FAD/NAD(P)-binding domain"/>
    <property type="match status" value="1"/>
</dbReference>
<evidence type="ECO:0000259" key="1">
    <source>
        <dbReference type="Pfam" id="PF01266"/>
    </source>
</evidence>
<keyword evidence="3" id="KW-1185">Reference proteome</keyword>
<dbReference type="Gene3D" id="3.50.50.60">
    <property type="entry name" value="FAD/NAD(P)-binding domain"/>
    <property type="match status" value="1"/>
</dbReference>